<dbReference type="GO" id="GO:0015036">
    <property type="term" value="F:disulfide oxidoreductase activity"/>
    <property type="evidence" value="ECO:0007669"/>
    <property type="project" value="InterPro"/>
</dbReference>
<comment type="caution">
    <text evidence="7">The sequence shown here is derived from an EMBL/GenBank/DDBJ whole genome shotgun (WGS) entry which is preliminary data.</text>
</comment>
<proteinExistence type="inferred from homology"/>
<dbReference type="Proteomes" id="UP000244223">
    <property type="component" value="Unassembled WGS sequence"/>
</dbReference>
<dbReference type="GO" id="GO:0017004">
    <property type="term" value="P:cytochrome complex assembly"/>
    <property type="evidence" value="ECO:0007669"/>
    <property type="project" value="UniProtKB-KW"/>
</dbReference>
<evidence type="ECO:0000256" key="2">
    <source>
        <dbReference type="ARBA" id="ARBA00007758"/>
    </source>
</evidence>
<dbReference type="SUPFAM" id="SSF52833">
    <property type="entry name" value="Thioredoxin-like"/>
    <property type="match status" value="1"/>
</dbReference>
<dbReference type="NCBIfam" id="TIGR00385">
    <property type="entry name" value="dsbE"/>
    <property type="match status" value="1"/>
</dbReference>
<keyword evidence="8" id="KW-1185">Reference proteome</keyword>
<protein>
    <submittedName>
        <fullName evidence="7">Cytochrome c biogenesis protein CcmG/thiol:disulfide interchange protein DsbE</fullName>
    </submittedName>
</protein>
<evidence type="ECO:0000313" key="7">
    <source>
        <dbReference type="EMBL" id="PTQ89360.1"/>
    </source>
</evidence>
<dbReference type="GO" id="GO:0030288">
    <property type="term" value="C:outer membrane-bounded periplasmic space"/>
    <property type="evidence" value="ECO:0007669"/>
    <property type="project" value="InterPro"/>
</dbReference>
<dbReference type="PROSITE" id="PS00194">
    <property type="entry name" value="THIOREDOXIN_1"/>
    <property type="match status" value="1"/>
</dbReference>
<dbReference type="InterPro" id="IPR013740">
    <property type="entry name" value="Redoxin"/>
</dbReference>
<accession>A0A2T5IZC4</accession>
<dbReference type="InterPro" id="IPR013766">
    <property type="entry name" value="Thioredoxin_domain"/>
</dbReference>
<evidence type="ECO:0000256" key="3">
    <source>
        <dbReference type="ARBA" id="ARBA00022748"/>
    </source>
</evidence>
<keyword evidence="5" id="KW-0676">Redox-active center</keyword>
<dbReference type="InterPro" id="IPR017937">
    <property type="entry name" value="Thioredoxin_CS"/>
</dbReference>
<dbReference type="PROSITE" id="PS51352">
    <property type="entry name" value="THIOREDOXIN_2"/>
    <property type="match status" value="1"/>
</dbReference>
<dbReference type="Gene3D" id="3.40.30.10">
    <property type="entry name" value="Glutaredoxin"/>
    <property type="match status" value="1"/>
</dbReference>
<evidence type="ECO:0000256" key="4">
    <source>
        <dbReference type="ARBA" id="ARBA00023157"/>
    </source>
</evidence>
<evidence type="ECO:0000256" key="5">
    <source>
        <dbReference type="ARBA" id="ARBA00023284"/>
    </source>
</evidence>
<dbReference type="Pfam" id="PF08534">
    <property type="entry name" value="Redoxin"/>
    <property type="match status" value="1"/>
</dbReference>
<evidence type="ECO:0000259" key="6">
    <source>
        <dbReference type="PROSITE" id="PS51352"/>
    </source>
</evidence>
<feature type="domain" description="Thioredoxin" evidence="6">
    <location>
        <begin position="36"/>
        <end position="176"/>
    </location>
</feature>
<dbReference type="InterPro" id="IPR004799">
    <property type="entry name" value="Periplasmic_diS_OxRdtase_DsbE"/>
</dbReference>
<evidence type="ECO:0000313" key="8">
    <source>
        <dbReference type="Proteomes" id="UP000244223"/>
    </source>
</evidence>
<reference evidence="7 8" key="1">
    <citation type="submission" date="2018-04" db="EMBL/GenBank/DDBJ databases">
        <title>Genomic Encyclopedia of Archaeal and Bacterial Type Strains, Phase II (KMG-II): from individual species to whole genera.</title>
        <authorList>
            <person name="Goeker M."/>
        </authorList>
    </citation>
    <scope>NUCLEOTIDE SEQUENCE [LARGE SCALE GENOMIC DNA]</scope>
    <source>
        <strain evidence="7 8">DSM 5822</strain>
    </source>
</reference>
<comment type="subcellular location">
    <subcellularLocation>
        <location evidence="1">Cell inner membrane</location>
        <topology evidence="1">Single-pass membrane protein</topology>
        <orientation evidence="1">Periplasmic side</orientation>
    </subcellularLocation>
</comment>
<gene>
    <name evidence="7" type="ORF">C8N29_10793</name>
</gene>
<dbReference type="AlphaFoldDB" id="A0A2T5IZC4"/>
<dbReference type="InterPro" id="IPR050553">
    <property type="entry name" value="Thioredoxin_ResA/DsbE_sf"/>
</dbReference>
<dbReference type="InterPro" id="IPR036249">
    <property type="entry name" value="Thioredoxin-like_sf"/>
</dbReference>
<keyword evidence="3" id="KW-0201">Cytochrome c-type biogenesis</keyword>
<dbReference type="RefSeq" id="WP_239987029.1">
    <property type="nucleotide sequence ID" value="NZ_QAON01000007.1"/>
</dbReference>
<dbReference type="PANTHER" id="PTHR42852:SF6">
    <property type="entry name" value="THIOL:DISULFIDE INTERCHANGE PROTEIN DSBE"/>
    <property type="match status" value="1"/>
</dbReference>
<dbReference type="PANTHER" id="PTHR42852">
    <property type="entry name" value="THIOL:DISULFIDE INTERCHANGE PROTEIN DSBE"/>
    <property type="match status" value="1"/>
</dbReference>
<name>A0A2T5IZC4_9GAMM</name>
<comment type="similarity">
    <text evidence="2">Belongs to the thioredoxin family. DsbE subfamily.</text>
</comment>
<dbReference type="CDD" id="cd03010">
    <property type="entry name" value="TlpA_like_DsbE"/>
    <property type="match status" value="1"/>
</dbReference>
<dbReference type="GO" id="GO:0005886">
    <property type="term" value="C:plasma membrane"/>
    <property type="evidence" value="ECO:0007669"/>
    <property type="project" value="UniProtKB-SubCell"/>
</dbReference>
<evidence type="ECO:0000256" key="1">
    <source>
        <dbReference type="ARBA" id="ARBA00004383"/>
    </source>
</evidence>
<organism evidence="7 8">
    <name type="scientific">Agitococcus lubricus</name>
    <dbReference type="NCBI Taxonomy" id="1077255"/>
    <lineage>
        <taxon>Bacteria</taxon>
        <taxon>Pseudomonadati</taxon>
        <taxon>Pseudomonadota</taxon>
        <taxon>Gammaproteobacteria</taxon>
        <taxon>Moraxellales</taxon>
        <taxon>Moraxellaceae</taxon>
        <taxon>Agitococcus</taxon>
    </lineage>
</organism>
<sequence>MKMRGLIWAIPLVLFLAVSAFLMTRLGEDPTNLPSARVGKPFPEFNLPSLDDERLLTVSDIKGKPALLNVWASWCPSCKEEHPTLNKLADMGIPVLGLNYKDQEQDAENYLAQRGNPYALIIADQKGNLGLDLGVYGAPETYLIDANAHIRYRFVGVLDEKVWQTQLEPCYTQLVAGGDAPSCQ</sequence>
<dbReference type="EMBL" id="QAON01000007">
    <property type="protein sequence ID" value="PTQ89360.1"/>
    <property type="molecule type" value="Genomic_DNA"/>
</dbReference>
<keyword evidence="4" id="KW-1015">Disulfide bond</keyword>